<dbReference type="EMBL" id="AXCV01000456">
    <property type="protein sequence ID" value="KGO25634.1"/>
    <property type="molecule type" value="Genomic_DNA"/>
</dbReference>
<accession>A0ABR4XPA8</accession>
<evidence type="ECO:0000313" key="1">
    <source>
        <dbReference type="EMBL" id="KGO25634.1"/>
    </source>
</evidence>
<name>A0ABR4XPA8_9LACO</name>
<sequence length="76" mass="8989">MIGRLKAKLRPYDKNQLHGDGKNAYPRSKRQRDEVFQVFLIGRRSLFAVVRENRSGFLANQKIALNFQKRVLIRLF</sequence>
<dbReference type="Proteomes" id="UP000030023">
    <property type="component" value="Unassembled WGS sequence"/>
</dbReference>
<keyword evidence="2" id="KW-1185">Reference proteome</keyword>
<reference evidence="1 2" key="1">
    <citation type="journal article" date="2014" name="Antonie Van Leeuwenhoek">
        <title>Oenococcus alcoholitolerans sp. nov., a lactic acid bacteria isolated from cachaca and ethanol fermentation processes.</title>
        <authorList>
            <person name="Badotti F."/>
            <person name="Moreira A.P."/>
            <person name="Tonon L.A."/>
            <person name="de Lucena B.T."/>
            <person name="Gomes Fde C."/>
            <person name="Kruger R."/>
            <person name="Thompson C.C."/>
            <person name="de Morais M.A.Jr."/>
            <person name="Rosa C.A."/>
            <person name="Thompson F.L."/>
        </authorList>
    </citation>
    <scope>NUCLEOTIDE SEQUENCE [LARGE SCALE GENOMIC DNA]</scope>
    <source>
        <strain evidence="1 2">UFRJ-M7.2.18</strain>
    </source>
</reference>
<comment type="caution">
    <text evidence="1">The sequence shown here is derived from an EMBL/GenBank/DDBJ whole genome shotgun (WGS) entry which is preliminary data.</text>
</comment>
<evidence type="ECO:0000313" key="2">
    <source>
        <dbReference type="Proteomes" id="UP000030023"/>
    </source>
</evidence>
<organism evidence="1 2">
    <name type="scientific">Oenococcus alcoholitolerans</name>
    <dbReference type="NCBI Taxonomy" id="931074"/>
    <lineage>
        <taxon>Bacteria</taxon>
        <taxon>Bacillati</taxon>
        <taxon>Bacillota</taxon>
        <taxon>Bacilli</taxon>
        <taxon>Lactobacillales</taxon>
        <taxon>Lactobacillaceae</taxon>
        <taxon>Oenococcus</taxon>
    </lineage>
</organism>
<evidence type="ECO:0008006" key="3">
    <source>
        <dbReference type="Google" id="ProtNLM"/>
    </source>
</evidence>
<gene>
    <name evidence="1" type="ORF">Q757_08265</name>
</gene>
<protein>
    <recommendedName>
        <fullName evidence="3">Transposase</fullName>
    </recommendedName>
</protein>
<proteinExistence type="predicted"/>